<dbReference type="Pfam" id="PF13398">
    <property type="entry name" value="Peptidase_M50B"/>
    <property type="match status" value="1"/>
</dbReference>
<dbReference type="EMBL" id="CP134145">
    <property type="protein sequence ID" value="WNC70944.1"/>
    <property type="molecule type" value="Genomic_DNA"/>
</dbReference>
<feature type="transmembrane region" description="Helical" evidence="1">
    <location>
        <begin position="58"/>
        <end position="79"/>
    </location>
</feature>
<sequence length="199" mass="21764">MVIAFVLKETPYLGIPFNWLESFFHELSHGLAAIVTGGKILQIELFPNGAGLCTTQGGIALIIAFSGYAGAVGWGVLIFKIADLKSSISRYFSLFIVLLLAMSCLLWVRDLLTLVIILILIATFALSIKISHFNFLPVILKLFALMVLLNSLSSPLYLIDGRGIGDGSALADITFIPEIIWILIWSAIGIYSIFKLSKK</sequence>
<feature type="transmembrane region" description="Helical" evidence="1">
    <location>
        <begin position="91"/>
        <end position="108"/>
    </location>
</feature>
<dbReference type="InterPro" id="IPR049500">
    <property type="entry name" value="Peptidase_M50B-like"/>
</dbReference>
<keyword evidence="1" id="KW-0472">Membrane</keyword>
<accession>A0ABY9TQV4</accession>
<dbReference type="Proteomes" id="UP001258994">
    <property type="component" value="Chromosome"/>
</dbReference>
<dbReference type="PANTHER" id="PTHR33979">
    <property type="entry name" value="OS02G0221600 PROTEIN"/>
    <property type="match status" value="1"/>
</dbReference>
<gene>
    <name evidence="2" type="ORF">RGQ13_12470</name>
</gene>
<keyword evidence="1" id="KW-0812">Transmembrane</keyword>
<keyword evidence="3" id="KW-1185">Reference proteome</keyword>
<evidence type="ECO:0000256" key="1">
    <source>
        <dbReference type="SAM" id="Phobius"/>
    </source>
</evidence>
<keyword evidence="1" id="KW-1133">Transmembrane helix</keyword>
<proteinExistence type="predicted"/>
<dbReference type="PANTHER" id="PTHR33979:SF2">
    <property type="entry name" value="PEPTIDASE M50B-LIKE-DOMAIN-CONTAINING PROTEIN"/>
    <property type="match status" value="1"/>
</dbReference>
<dbReference type="RefSeq" id="WP_348390079.1">
    <property type="nucleotide sequence ID" value="NZ_CP134145.1"/>
</dbReference>
<protein>
    <submittedName>
        <fullName evidence="2">M50 family metallopeptidase</fullName>
    </submittedName>
</protein>
<evidence type="ECO:0000313" key="3">
    <source>
        <dbReference type="Proteomes" id="UP001258994"/>
    </source>
</evidence>
<feature type="transmembrane region" description="Helical" evidence="1">
    <location>
        <begin position="138"/>
        <end position="159"/>
    </location>
</feature>
<reference evidence="3" key="1">
    <citation type="submission" date="2023-09" db="EMBL/GenBank/DDBJ databases">
        <authorList>
            <person name="Li S."/>
            <person name="Li X."/>
            <person name="Zhang C."/>
            <person name="Zhao Z."/>
        </authorList>
    </citation>
    <scope>NUCLEOTIDE SEQUENCE [LARGE SCALE GENOMIC DNA]</scope>
    <source>
        <strain evidence="3">SQ149</strain>
    </source>
</reference>
<organism evidence="2 3">
    <name type="scientific">Thalassotalea psychrophila</name>
    <dbReference type="NCBI Taxonomy" id="3065647"/>
    <lineage>
        <taxon>Bacteria</taxon>
        <taxon>Pseudomonadati</taxon>
        <taxon>Pseudomonadota</taxon>
        <taxon>Gammaproteobacteria</taxon>
        <taxon>Alteromonadales</taxon>
        <taxon>Colwelliaceae</taxon>
        <taxon>Thalassotalea</taxon>
    </lineage>
</organism>
<evidence type="ECO:0000313" key="2">
    <source>
        <dbReference type="EMBL" id="WNC70944.1"/>
    </source>
</evidence>
<feature type="transmembrane region" description="Helical" evidence="1">
    <location>
        <begin position="179"/>
        <end position="197"/>
    </location>
</feature>
<feature type="transmembrane region" description="Helical" evidence="1">
    <location>
        <begin position="114"/>
        <end position="131"/>
    </location>
</feature>
<name>A0ABY9TQV4_9GAMM</name>